<gene>
    <name evidence="3" type="ORF">MBEBAB_1698</name>
</gene>
<proteinExistence type="predicted"/>
<accession>A0A8E0NBR8</accession>
<evidence type="ECO:0000256" key="1">
    <source>
        <dbReference type="SAM" id="MobiDB-lite"/>
    </source>
</evidence>
<keyword evidence="2" id="KW-1133">Transmembrane helix</keyword>
<dbReference type="OrthoDB" id="7470453at2"/>
<protein>
    <submittedName>
        <fullName evidence="3">Uncharacterized protein</fullName>
    </submittedName>
</protein>
<organism evidence="3 4">
    <name type="scientific">Brevundimonas abyssalis TAR-001</name>
    <dbReference type="NCBI Taxonomy" id="1391729"/>
    <lineage>
        <taxon>Bacteria</taxon>
        <taxon>Pseudomonadati</taxon>
        <taxon>Pseudomonadota</taxon>
        <taxon>Alphaproteobacteria</taxon>
        <taxon>Caulobacterales</taxon>
        <taxon>Caulobacteraceae</taxon>
        <taxon>Brevundimonas</taxon>
    </lineage>
</organism>
<name>A0A8E0NBR8_9CAUL</name>
<reference evidence="4" key="1">
    <citation type="journal article" date="2013" name="Genome Announc.">
        <title>Draft Genome Sequence of the Dimorphic Prosthecate Bacterium Brevundimonas abyssalis TAR-001T.</title>
        <authorList>
            <person name="Tsubouchi T."/>
            <person name="Nishi S."/>
            <person name="Usui K."/>
            <person name="Shimane Y."/>
            <person name="Takaki Y."/>
            <person name="Maruyama T."/>
            <person name="Hatada Y."/>
        </authorList>
    </citation>
    <scope>NUCLEOTIDE SEQUENCE [LARGE SCALE GENOMIC DNA]</scope>
    <source>
        <strain evidence="4">TAR-001</strain>
    </source>
</reference>
<keyword evidence="4" id="KW-1185">Reference proteome</keyword>
<dbReference type="EMBL" id="BATC01000027">
    <property type="protein sequence ID" value="GAD59448.1"/>
    <property type="molecule type" value="Genomic_DNA"/>
</dbReference>
<evidence type="ECO:0000313" key="4">
    <source>
        <dbReference type="Proteomes" id="UP000016569"/>
    </source>
</evidence>
<dbReference type="AlphaFoldDB" id="A0A8E0NBR8"/>
<sequence>MSSSPSNSNRLRLILAAVVFVMILGAAGVMLLRGDPTPDTPEPTPEPETVEPVQTPTIPLPPPALTRAQLLDMVNRATAAYATGEAAPASEAELAGRNFRIRIPFGCFGPRQAGSDAWAWWEYADEGATIRLSARPENWTETGFVAQLGGGPYDAVEGFWIPRPWMAGDTCPPIRVDPLGGAPAASPQTVGLAAFFEADSSRVDQRGGRPWQAAVRAAEGETLERPTGFHLIVEGRLGAFADGRPVRCQSAGPDQRPLCVVRIRRDYVAFAPIGSDEIIQEWRS</sequence>
<feature type="region of interest" description="Disordered" evidence="1">
    <location>
        <begin position="34"/>
        <end position="58"/>
    </location>
</feature>
<evidence type="ECO:0000256" key="2">
    <source>
        <dbReference type="SAM" id="Phobius"/>
    </source>
</evidence>
<comment type="caution">
    <text evidence="3">The sequence shown here is derived from an EMBL/GenBank/DDBJ whole genome shotgun (WGS) entry which is preliminary data.</text>
</comment>
<dbReference type="RefSeq" id="WP_021697543.1">
    <property type="nucleotide sequence ID" value="NZ_BATC01000027.1"/>
</dbReference>
<feature type="transmembrane region" description="Helical" evidence="2">
    <location>
        <begin position="12"/>
        <end position="32"/>
    </location>
</feature>
<keyword evidence="2" id="KW-0812">Transmembrane</keyword>
<keyword evidence="2" id="KW-0472">Membrane</keyword>
<evidence type="ECO:0000313" key="3">
    <source>
        <dbReference type="EMBL" id="GAD59448.1"/>
    </source>
</evidence>
<dbReference type="Proteomes" id="UP000016569">
    <property type="component" value="Unassembled WGS sequence"/>
</dbReference>